<organism evidence="1 2">
    <name type="scientific">Demequina activiva</name>
    <dbReference type="NCBI Taxonomy" id="1582364"/>
    <lineage>
        <taxon>Bacteria</taxon>
        <taxon>Bacillati</taxon>
        <taxon>Actinomycetota</taxon>
        <taxon>Actinomycetes</taxon>
        <taxon>Micrococcales</taxon>
        <taxon>Demequinaceae</taxon>
        <taxon>Demequina</taxon>
    </lineage>
</organism>
<dbReference type="InterPro" id="IPR011256">
    <property type="entry name" value="Reg_factor_effector_dom_sf"/>
</dbReference>
<accession>A0A919UJL5</accession>
<dbReference type="AlphaFoldDB" id="A0A919UJL5"/>
<evidence type="ECO:0000313" key="2">
    <source>
        <dbReference type="Proteomes" id="UP000652354"/>
    </source>
</evidence>
<protein>
    <submittedName>
        <fullName evidence="1">Uncharacterized protein</fullName>
    </submittedName>
</protein>
<sequence>MAQLTIGRRDAVDYVALPVATTMDAIPDAVGAGFAQLDAYVEQRGIDVTGASLIRYREVSFEDPFVVEVALVLAATPAVPQVREPFLLDTLPGGHFAIAEQRGPYAWIGGLTRELMDWGQARGLDYALERGDAGSDAWQCWYELYPEPAVDGAQGLEGPVEVGLLLRA</sequence>
<dbReference type="EMBL" id="BONR01000001">
    <property type="protein sequence ID" value="GIG53920.1"/>
    <property type="molecule type" value="Genomic_DNA"/>
</dbReference>
<gene>
    <name evidence="1" type="ORF">Dac01nite_06720</name>
</gene>
<reference evidence="1" key="1">
    <citation type="submission" date="2021-01" db="EMBL/GenBank/DDBJ databases">
        <title>Whole genome shotgun sequence of Demequina activiva NBRC 110675.</title>
        <authorList>
            <person name="Komaki H."/>
            <person name="Tamura T."/>
        </authorList>
    </citation>
    <scope>NUCLEOTIDE SEQUENCE</scope>
    <source>
        <strain evidence="1">NBRC 110675</strain>
    </source>
</reference>
<dbReference type="SUPFAM" id="SSF55136">
    <property type="entry name" value="Probable bacterial effector-binding domain"/>
    <property type="match status" value="1"/>
</dbReference>
<keyword evidence="2" id="KW-1185">Reference proteome</keyword>
<proteinExistence type="predicted"/>
<dbReference type="Gene3D" id="3.20.80.10">
    <property type="entry name" value="Regulatory factor, effector binding domain"/>
    <property type="match status" value="1"/>
</dbReference>
<evidence type="ECO:0000313" key="1">
    <source>
        <dbReference type="EMBL" id="GIG53920.1"/>
    </source>
</evidence>
<comment type="caution">
    <text evidence="1">The sequence shown here is derived from an EMBL/GenBank/DDBJ whole genome shotgun (WGS) entry which is preliminary data.</text>
</comment>
<name>A0A919UJL5_9MICO</name>
<dbReference type="Proteomes" id="UP000652354">
    <property type="component" value="Unassembled WGS sequence"/>
</dbReference>
<dbReference type="RefSeq" id="WP_203653353.1">
    <property type="nucleotide sequence ID" value="NZ_BONR01000001.1"/>
</dbReference>